<dbReference type="AlphaFoldDB" id="A0A165ED36"/>
<dbReference type="InterPro" id="IPR006086">
    <property type="entry name" value="XPG-I_dom"/>
</dbReference>
<dbReference type="PRINTS" id="PR00853">
    <property type="entry name" value="XPGRADSUPER"/>
</dbReference>
<dbReference type="GO" id="GO:0005634">
    <property type="term" value="C:nucleus"/>
    <property type="evidence" value="ECO:0007669"/>
    <property type="project" value="UniProtKB-SubCell"/>
</dbReference>
<evidence type="ECO:0000313" key="17">
    <source>
        <dbReference type="EMBL" id="KZV86645.1"/>
    </source>
</evidence>
<dbReference type="InterPro" id="IPR006085">
    <property type="entry name" value="XPG_DNA_repair_N"/>
</dbReference>
<dbReference type="InterPro" id="IPR008918">
    <property type="entry name" value="HhH2"/>
</dbReference>
<evidence type="ECO:0000256" key="8">
    <source>
        <dbReference type="ARBA" id="ARBA00022839"/>
    </source>
</evidence>
<evidence type="ECO:0000256" key="11">
    <source>
        <dbReference type="ARBA" id="ARBA00023125"/>
    </source>
</evidence>
<keyword evidence="5" id="KW-0479">Metal-binding</keyword>
<comment type="similarity">
    <text evidence="3">Belongs to the XPG/RAD2 endonuclease family. EXO1 subfamily.</text>
</comment>
<name>A0A165ED36_EXIGL</name>
<dbReference type="SMART" id="SM00484">
    <property type="entry name" value="XPGI"/>
    <property type="match status" value="1"/>
</dbReference>
<dbReference type="CDD" id="cd09908">
    <property type="entry name" value="H3TH_EXO1"/>
    <property type="match status" value="1"/>
</dbReference>
<dbReference type="SUPFAM" id="SSF47807">
    <property type="entry name" value="5' to 3' exonuclease, C-terminal subdomain"/>
    <property type="match status" value="1"/>
</dbReference>
<evidence type="ECO:0000259" key="15">
    <source>
        <dbReference type="SMART" id="SM00484"/>
    </source>
</evidence>
<dbReference type="STRING" id="1314781.A0A165ED36"/>
<protein>
    <submittedName>
        <fullName evidence="17">PIN domain-like protein</fullName>
    </submittedName>
</protein>
<evidence type="ECO:0000256" key="9">
    <source>
        <dbReference type="ARBA" id="ARBA00022842"/>
    </source>
</evidence>
<dbReference type="Proteomes" id="UP000077266">
    <property type="component" value="Unassembled WGS sequence"/>
</dbReference>
<keyword evidence="8" id="KW-0269">Exonuclease</keyword>
<dbReference type="FunCoup" id="A0A165ED36">
    <property type="interactions" value="306"/>
</dbReference>
<dbReference type="GO" id="GO:0006281">
    <property type="term" value="P:DNA repair"/>
    <property type="evidence" value="ECO:0007669"/>
    <property type="project" value="UniProtKB-KW"/>
</dbReference>
<dbReference type="GO" id="GO:0035312">
    <property type="term" value="F:5'-3' DNA exonuclease activity"/>
    <property type="evidence" value="ECO:0007669"/>
    <property type="project" value="InterPro"/>
</dbReference>
<evidence type="ECO:0000256" key="14">
    <source>
        <dbReference type="SAM" id="MobiDB-lite"/>
    </source>
</evidence>
<evidence type="ECO:0000256" key="12">
    <source>
        <dbReference type="ARBA" id="ARBA00023204"/>
    </source>
</evidence>
<dbReference type="SMART" id="SM00485">
    <property type="entry name" value="XPGN"/>
    <property type="match status" value="1"/>
</dbReference>
<dbReference type="GO" id="GO:0003677">
    <property type="term" value="F:DNA binding"/>
    <property type="evidence" value="ECO:0007669"/>
    <property type="project" value="UniProtKB-KW"/>
</dbReference>
<dbReference type="InterPro" id="IPR029060">
    <property type="entry name" value="PIN-like_dom_sf"/>
</dbReference>
<keyword evidence="18" id="KW-1185">Reference proteome</keyword>
<dbReference type="Gene3D" id="1.10.150.20">
    <property type="entry name" value="5' to 3' exonuclease, C-terminal subdomain"/>
    <property type="match status" value="1"/>
</dbReference>
<dbReference type="InterPro" id="IPR037315">
    <property type="entry name" value="EXO1_H3TH"/>
</dbReference>
<keyword evidence="12" id="KW-0234">DNA repair</keyword>
<dbReference type="InParanoid" id="A0A165ED36"/>
<dbReference type="PANTHER" id="PTHR11081">
    <property type="entry name" value="FLAP ENDONUCLEASE FAMILY MEMBER"/>
    <property type="match status" value="1"/>
</dbReference>
<dbReference type="EMBL" id="KV426149">
    <property type="protein sequence ID" value="KZV86645.1"/>
    <property type="molecule type" value="Genomic_DNA"/>
</dbReference>
<dbReference type="Pfam" id="PF00867">
    <property type="entry name" value="XPG_I"/>
    <property type="match status" value="1"/>
</dbReference>
<dbReference type="InterPro" id="IPR006084">
    <property type="entry name" value="XPG/Rad2"/>
</dbReference>
<evidence type="ECO:0000256" key="7">
    <source>
        <dbReference type="ARBA" id="ARBA00022801"/>
    </source>
</evidence>
<evidence type="ECO:0000259" key="16">
    <source>
        <dbReference type="SMART" id="SM00485"/>
    </source>
</evidence>
<dbReference type="SMART" id="SM00279">
    <property type="entry name" value="HhH2"/>
    <property type="match status" value="1"/>
</dbReference>
<dbReference type="InterPro" id="IPR019974">
    <property type="entry name" value="XPG_CS"/>
</dbReference>
<keyword evidence="13" id="KW-0539">Nucleus</keyword>
<dbReference type="CDD" id="cd09857">
    <property type="entry name" value="PIN_EXO1"/>
    <property type="match status" value="1"/>
</dbReference>
<dbReference type="Pfam" id="PF00752">
    <property type="entry name" value="XPG_N"/>
    <property type="match status" value="1"/>
</dbReference>
<dbReference type="FunFam" id="1.10.150.20:FF:000011">
    <property type="entry name" value="exonuclease 1"/>
    <property type="match status" value="1"/>
</dbReference>
<proteinExistence type="inferred from homology"/>
<evidence type="ECO:0000256" key="1">
    <source>
        <dbReference type="ARBA" id="ARBA00001946"/>
    </source>
</evidence>
<dbReference type="FunFam" id="3.40.50.1010:FF:000002">
    <property type="entry name" value="Exonuclease 1, putative"/>
    <property type="match status" value="1"/>
</dbReference>
<comment type="subcellular location">
    <subcellularLocation>
        <location evidence="2">Nucleus</location>
    </subcellularLocation>
</comment>
<comment type="cofactor">
    <cofactor evidence="1">
        <name>Mg(2+)</name>
        <dbReference type="ChEBI" id="CHEBI:18420"/>
    </cofactor>
</comment>
<evidence type="ECO:0000256" key="6">
    <source>
        <dbReference type="ARBA" id="ARBA00022763"/>
    </source>
</evidence>
<evidence type="ECO:0000256" key="3">
    <source>
        <dbReference type="ARBA" id="ARBA00010563"/>
    </source>
</evidence>
<feature type="region of interest" description="Disordered" evidence="14">
    <location>
        <begin position="370"/>
        <end position="411"/>
    </location>
</feature>
<dbReference type="GO" id="GO:0017108">
    <property type="term" value="F:5'-flap endonuclease activity"/>
    <property type="evidence" value="ECO:0007669"/>
    <property type="project" value="TreeGrafter"/>
</dbReference>
<dbReference type="PANTHER" id="PTHR11081:SF65">
    <property type="entry name" value="DNA DAMAGE-INDUCIBLE PROTEIN DIN7-RELATED"/>
    <property type="match status" value="1"/>
</dbReference>
<keyword evidence="6" id="KW-0227">DNA damage</keyword>
<feature type="domain" description="XPG-I" evidence="15">
    <location>
        <begin position="148"/>
        <end position="219"/>
    </location>
</feature>
<evidence type="ECO:0000313" key="18">
    <source>
        <dbReference type="Proteomes" id="UP000077266"/>
    </source>
</evidence>
<keyword evidence="4" id="KW-0540">Nuclease</keyword>
<dbReference type="Gene3D" id="3.40.50.1010">
    <property type="entry name" value="5'-nuclease"/>
    <property type="match status" value="1"/>
</dbReference>
<sequence>MGIQGLLPFLAPIQQQAHLRDFAGKTIGVDGYVWLHRGAYACATEIVTGRTTTKYVDFAMQRVRLLQHYGVSPYLVFDGGPLPAKVGTEEKRKQAREESKRQATALAAAGKESQARELYAKCLDVTPQMAFQFIKARLRLLRPYEALRAAGVPYVVAPYEADAQLIHLERTGLIDGILTEDSDLLVFGCNLFLSKLDASGTLVSISRPDFARVVPGWSDKEFREMAMLAGCDYLESIPGMGVKTAWKMMKRYRNAEKVVQIVRFEGKLKPVPRDYLQNFRIAELAFLYQRVYDPLTERLIHLEDPPPGALDGDGENFVGRCAHSCYRGFRLLNCSSLYSDMEPDVARRIAQGWMCPIDLIPMEDINPKFKPDEQGGRVLRPIDSNKSSTRPSTPAGSTKKGPGTLDKFFSA</sequence>
<keyword evidence="7" id="KW-0378">Hydrolase</keyword>
<evidence type="ECO:0000256" key="13">
    <source>
        <dbReference type="ARBA" id="ARBA00023242"/>
    </source>
</evidence>
<dbReference type="SUPFAM" id="SSF88723">
    <property type="entry name" value="PIN domain-like"/>
    <property type="match status" value="1"/>
</dbReference>
<dbReference type="InterPro" id="IPR036279">
    <property type="entry name" value="5-3_exonuclease_C_sf"/>
</dbReference>
<dbReference type="PROSITE" id="PS00842">
    <property type="entry name" value="XPG_2"/>
    <property type="match status" value="1"/>
</dbReference>
<feature type="compositionally biased region" description="Polar residues" evidence="14">
    <location>
        <begin position="384"/>
        <end position="396"/>
    </location>
</feature>
<organism evidence="17 18">
    <name type="scientific">Exidia glandulosa HHB12029</name>
    <dbReference type="NCBI Taxonomy" id="1314781"/>
    <lineage>
        <taxon>Eukaryota</taxon>
        <taxon>Fungi</taxon>
        <taxon>Dikarya</taxon>
        <taxon>Basidiomycota</taxon>
        <taxon>Agaricomycotina</taxon>
        <taxon>Agaricomycetes</taxon>
        <taxon>Auriculariales</taxon>
        <taxon>Exidiaceae</taxon>
        <taxon>Exidia</taxon>
    </lineage>
</organism>
<evidence type="ECO:0000256" key="5">
    <source>
        <dbReference type="ARBA" id="ARBA00022723"/>
    </source>
</evidence>
<evidence type="ECO:0000256" key="2">
    <source>
        <dbReference type="ARBA" id="ARBA00004123"/>
    </source>
</evidence>
<evidence type="ECO:0000256" key="10">
    <source>
        <dbReference type="ARBA" id="ARBA00022881"/>
    </source>
</evidence>
<gene>
    <name evidence="17" type="ORF">EXIGLDRAFT_621678</name>
</gene>
<dbReference type="InterPro" id="IPR044752">
    <property type="entry name" value="PIN-like_EXO1"/>
</dbReference>
<dbReference type="OrthoDB" id="26491at2759"/>
<evidence type="ECO:0000256" key="4">
    <source>
        <dbReference type="ARBA" id="ARBA00022722"/>
    </source>
</evidence>
<keyword evidence="10" id="KW-0267">Excision nuclease</keyword>
<dbReference type="GO" id="GO:0046872">
    <property type="term" value="F:metal ion binding"/>
    <property type="evidence" value="ECO:0007669"/>
    <property type="project" value="UniProtKB-KW"/>
</dbReference>
<accession>A0A165ED36</accession>
<feature type="domain" description="XPG N-terminal" evidence="16">
    <location>
        <begin position="1"/>
        <end position="99"/>
    </location>
</feature>
<reference evidence="17 18" key="1">
    <citation type="journal article" date="2016" name="Mol. Biol. Evol.">
        <title>Comparative Genomics of Early-Diverging Mushroom-Forming Fungi Provides Insights into the Origins of Lignocellulose Decay Capabilities.</title>
        <authorList>
            <person name="Nagy L.G."/>
            <person name="Riley R."/>
            <person name="Tritt A."/>
            <person name="Adam C."/>
            <person name="Daum C."/>
            <person name="Floudas D."/>
            <person name="Sun H."/>
            <person name="Yadav J.S."/>
            <person name="Pangilinan J."/>
            <person name="Larsson K.H."/>
            <person name="Matsuura K."/>
            <person name="Barry K."/>
            <person name="Labutti K."/>
            <person name="Kuo R."/>
            <person name="Ohm R.A."/>
            <person name="Bhattacharya S.S."/>
            <person name="Shirouzu T."/>
            <person name="Yoshinaga Y."/>
            <person name="Martin F.M."/>
            <person name="Grigoriev I.V."/>
            <person name="Hibbett D.S."/>
        </authorList>
    </citation>
    <scope>NUCLEOTIDE SEQUENCE [LARGE SCALE GENOMIC DNA]</scope>
    <source>
        <strain evidence="17 18">HHB12029</strain>
    </source>
</reference>
<keyword evidence="11" id="KW-0238">DNA-binding</keyword>
<keyword evidence="9" id="KW-0460">Magnesium</keyword>